<evidence type="ECO:0000256" key="6">
    <source>
        <dbReference type="ARBA" id="ARBA00022989"/>
    </source>
</evidence>
<comment type="subcellular location">
    <subcellularLocation>
        <location evidence="1">Membrane</location>
    </subcellularLocation>
</comment>
<dbReference type="SMART" id="SM00382">
    <property type="entry name" value="AAA"/>
    <property type="match status" value="2"/>
</dbReference>
<evidence type="ECO:0000259" key="10">
    <source>
        <dbReference type="PROSITE" id="PS50893"/>
    </source>
</evidence>
<dbReference type="InterPro" id="IPR050173">
    <property type="entry name" value="ABC_transporter_C-like"/>
</dbReference>
<gene>
    <name evidence="12" type="ORF">IL334_006572</name>
</gene>
<feature type="domain" description="ABC transporter" evidence="10">
    <location>
        <begin position="1156"/>
        <end position="1393"/>
    </location>
</feature>
<feature type="transmembrane region" description="Helical" evidence="9">
    <location>
        <begin position="209"/>
        <end position="232"/>
    </location>
</feature>
<dbReference type="Gene3D" id="3.40.50.300">
    <property type="entry name" value="P-loop containing nucleotide triphosphate hydrolases"/>
    <property type="match status" value="2"/>
</dbReference>
<keyword evidence="5" id="KW-0067">ATP-binding</keyword>
<dbReference type="CDD" id="cd03244">
    <property type="entry name" value="ABCC_MRP_domain2"/>
    <property type="match status" value="1"/>
</dbReference>
<feature type="transmembrane region" description="Helical" evidence="9">
    <location>
        <begin position="951"/>
        <end position="969"/>
    </location>
</feature>
<dbReference type="SUPFAM" id="SSF90123">
    <property type="entry name" value="ABC transporter transmembrane region"/>
    <property type="match status" value="2"/>
</dbReference>
<dbReference type="PANTHER" id="PTHR24223:SF415">
    <property type="entry name" value="FI20190P1"/>
    <property type="match status" value="1"/>
</dbReference>
<dbReference type="SUPFAM" id="SSF52540">
    <property type="entry name" value="P-loop containing nucleoside triphosphate hydrolases"/>
    <property type="match status" value="2"/>
</dbReference>
<feature type="compositionally biased region" description="Basic and acidic residues" evidence="8">
    <location>
        <begin position="86"/>
        <end position="99"/>
    </location>
</feature>
<dbReference type="Pfam" id="PF00005">
    <property type="entry name" value="ABC_tran"/>
    <property type="match status" value="2"/>
</dbReference>
<feature type="compositionally biased region" description="Basic and acidic residues" evidence="8">
    <location>
        <begin position="781"/>
        <end position="796"/>
    </location>
</feature>
<dbReference type="PROSITE" id="PS50893">
    <property type="entry name" value="ABC_TRANSPORTER_2"/>
    <property type="match status" value="2"/>
</dbReference>
<dbReference type="PROSITE" id="PS50929">
    <property type="entry name" value="ABC_TM1F"/>
    <property type="match status" value="2"/>
</dbReference>
<dbReference type="RefSeq" id="XP_062794322.1">
    <property type="nucleotide sequence ID" value="XM_062938271.1"/>
</dbReference>
<dbReference type="CDD" id="cd18597">
    <property type="entry name" value="ABC_6TM_YOR1_D1_like"/>
    <property type="match status" value="1"/>
</dbReference>
<keyword evidence="2" id="KW-0813">Transport</keyword>
<keyword evidence="7 9" id="KW-0472">Membrane</keyword>
<feature type="transmembrane region" description="Helical" evidence="9">
    <location>
        <begin position="300"/>
        <end position="324"/>
    </location>
</feature>
<dbReference type="CDD" id="cd03250">
    <property type="entry name" value="ABCC_MRP_domain1"/>
    <property type="match status" value="1"/>
</dbReference>
<feature type="domain" description="ABC transmembrane type-1" evidence="11">
    <location>
        <begin position="841"/>
        <end position="1118"/>
    </location>
</feature>
<dbReference type="InterPro" id="IPR036640">
    <property type="entry name" value="ABC1_TM_sf"/>
</dbReference>
<protein>
    <recommendedName>
        <fullName evidence="14">Cadmium ion transporter</fullName>
    </recommendedName>
</protein>
<feature type="transmembrane region" description="Helical" evidence="9">
    <location>
        <begin position="875"/>
        <end position="900"/>
    </location>
</feature>
<evidence type="ECO:0000256" key="1">
    <source>
        <dbReference type="ARBA" id="ARBA00004370"/>
    </source>
</evidence>
<dbReference type="InterPro" id="IPR027417">
    <property type="entry name" value="P-loop_NTPase"/>
</dbReference>
<evidence type="ECO:0000256" key="3">
    <source>
        <dbReference type="ARBA" id="ARBA00022692"/>
    </source>
</evidence>
<dbReference type="EMBL" id="CP141889">
    <property type="protein sequence ID" value="WRT69583.1"/>
    <property type="molecule type" value="Genomic_DNA"/>
</dbReference>
<feature type="domain" description="ABC transmembrane type-1" evidence="11">
    <location>
        <begin position="197"/>
        <end position="455"/>
    </location>
</feature>
<evidence type="ECO:0000313" key="13">
    <source>
        <dbReference type="Proteomes" id="UP001329825"/>
    </source>
</evidence>
<dbReference type="CDD" id="cd18606">
    <property type="entry name" value="ABC_6TM_YOR1_D2_like"/>
    <property type="match status" value="1"/>
</dbReference>
<dbReference type="InterPro" id="IPR017871">
    <property type="entry name" value="ABC_transporter-like_CS"/>
</dbReference>
<feature type="domain" description="ABC transporter" evidence="10">
    <location>
        <begin position="541"/>
        <end position="771"/>
    </location>
</feature>
<keyword evidence="6 9" id="KW-1133">Transmembrane helix</keyword>
<dbReference type="Gene3D" id="1.20.1560.10">
    <property type="entry name" value="ABC transporter type 1, transmembrane domain"/>
    <property type="match status" value="2"/>
</dbReference>
<name>A0ABZ1D6Z7_9TREE</name>
<keyword evidence="4" id="KW-0547">Nucleotide-binding</keyword>
<evidence type="ECO:0000259" key="11">
    <source>
        <dbReference type="PROSITE" id="PS50929"/>
    </source>
</evidence>
<organism evidence="12 13">
    <name type="scientific">Kwoniella shivajii</name>
    <dbReference type="NCBI Taxonomy" id="564305"/>
    <lineage>
        <taxon>Eukaryota</taxon>
        <taxon>Fungi</taxon>
        <taxon>Dikarya</taxon>
        <taxon>Basidiomycota</taxon>
        <taxon>Agaricomycotina</taxon>
        <taxon>Tremellomycetes</taxon>
        <taxon>Tremellales</taxon>
        <taxon>Cryptococcaceae</taxon>
        <taxon>Kwoniella</taxon>
    </lineage>
</organism>
<evidence type="ECO:0000256" key="7">
    <source>
        <dbReference type="ARBA" id="ARBA00023136"/>
    </source>
</evidence>
<evidence type="ECO:0000313" key="12">
    <source>
        <dbReference type="EMBL" id="WRT69583.1"/>
    </source>
</evidence>
<feature type="transmembrane region" description="Helical" evidence="9">
    <location>
        <begin position="836"/>
        <end position="863"/>
    </location>
</feature>
<dbReference type="InterPro" id="IPR003439">
    <property type="entry name" value="ABC_transporter-like_ATP-bd"/>
</dbReference>
<dbReference type="InterPro" id="IPR011527">
    <property type="entry name" value="ABC1_TM_dom"/>
</dbReference>
<dbReference type="PROSITE" id="PS00211">
    <property type="entry name" value="ABC_TRANSPORTER_1"/>
    <property type="match status" value="2"/>
</dbReference>
<evidence type="ECO:0000256" key="9">
    <source>
        <dbReference type="SAM" id="Phobius"/>
    </source>
</evidence>
<dbReference type="InterPro" id="IPR003593">
    <property type="entry name" value="AAA+_ATPase"/>
</dbReference>
<dbReference type="Proteomes" id="UP001329825">
    <property type="component" value="Chromosome 9"/>
</dbReference>
<feature type="region of interest" description="Disordered" evidence="8">
    <location>
        <begin position="775"/>
        <end position="809"/>
    </location>
</feature>
<evidence type="ECO:0000256" key="5">
    <source>
        <dbReference type="ARBA" id="ARBA00022840"/>
    </source>
</evidence>
<evidence type="ECO:0008006" key="14">
    <source>
        <dbReference type="Google" id="ProtNLM"/>
    </source>
</evidence>
<dbReference type="PANTHER" id="PTHR24223">
    <property type="entry name" value="ATP-BINDING CASSETTE SUB-FAMILY C"/>
    <property type="match status" value="1"/>
</dbReference>
<evidence type="ECO:0000256" key="8">
    <source>
        <dbReference type="SAM" id="MobiDB-lite"/>
    </source>
</evidence>
<keyword evidence="3 9" id="KW-0812">Transmembrane</keyword>
<dbReference type="Pfam" id="PF00664">
    <property type="entry name" value="ABC_membrane"/>
    <property type="match status" value="2"/>
</dbReference>
<feature type="transmembrane region" description="Helical" evidence="9">
    <location>
        <begin position="1089"/>
        <end position="1110"/>
    </location>
</feature>
<proteinExistence type="predicted"/>
<evidence type="ECO:0000256" key="4">
    <source>
        <dbReference type="ARBA" id="ARBA00022741"/>
    </source>
</evidence>
<sequence length="1418" mass="158838">MSIPFWKPRPAPPEIFKDQLLPYKNANLLSKFFVHWIAPVTKVAWSRDITIDDLYDLTSDLQSGLLGDKLEANFMKRIPPSRRPAKYRDHLQSDSKEQENATEASMTQEIGLSWISRLFNKWTVRKSNKGHTIIEGDKIYDQSLFKAMYLTTWGQWWWMIVIKSTAIVMRACTRLVMKILLTEITRAHNWHAVAQSGQSTQGLIPPKSVGYMFGVGIGMVITIMATSNLMYYNYWRARLMGKFIHSAITAMISRKAMRLSGKARVEMTNGRITTMLSVDSSFIDVATQQSSELITFPLPVILYMGILIWQLGYCALVGFAVLLFTGPLKYWMFKHISKLRKSQNEVIDIRVKFLSEILNNIRAVKLYAYESLFSEKINGMRKNELGKFQQNNLSNSTMTATMAFLPTLAAILTFITYALTGHELDVATVFSSLTYFGALRTPLADLPQVVTNLSQASVGIRRIGDLLRAEELKSDIKIDRNSEYAIDVTGDFRFDGTPATSPKDDKSIPKDQAAKSRIEKLKIILPRLGMKAKSTGIMSELKAPGEDQNENEKPFALTGLDLQIPRGSLTCIVGRVGVGKTALLSGLINEMKQVHGHVIFRGSVSYVPQQAWVQSGSIRDNITFSESSEEVNIEKVNSIIDACGLKQDIDMWPAGDLTKIGERGVTLSGGQRQRICIARAAYEQSDVVLLDDPLSAVDAYVGHHLLEQCIFNGPMSNRSRVLVTHHLDVLPKADLILVMDRDDASNGRIIQKGTYEELMEQEGTFKNLIDQYGGLDPSANSDKRQESDVSDEKLTMSDKQPASSENDNKLIMDEEKAEGAVSANVYFDYIKSINSFFVVSACIAMLVSSQAASILNTLFLGFWSENQFTNLSQGAYMGIYGGLGVAMALFNWGAIFTMFLGGIRASFHMFDQAWYKVMRSPTSWHDRTPTGRIVNRLSKDIEILDDSIAKIWYEVLSGALTIIGSLALVLYTYPWVGLVFIPVFTYNYFTVIFYRQTTRELNRLTSLLRSHIYTNFGEQLAGLPIIRAFKQQDRFQRRFEQSIDTHLSAVMMGSFSQGFWLGLRITYVSQSLIFAVVVFGIIFRNSISAAKFGVVLNYIIQLMSVISGLVGDITNAEQMMNTVERVHYYTKLETEACSQLSSDPKSDQVWPSSGKISFKDVEMRYRPELPLVLKGITFDINPGEKVGIIGRTGAGKSSIAQALFRIVEICNGSIEIDGLNLKTLGVDTLRHRLSVIPQDSFLFGGTVRDNIDPAGSKSDIQLNDALNLIHHDSHATSSLREKFRLDKIVASEGSNFSAGEKQLLALVRALVKGSKVLLLDEATSSVDPETDALIQRIIQTEFSDVTLISIAHRLQTVAYYEKIIVMDEGKVVEFDTPINLFEDTSSIFRNLCDTKNLTKGELLKIREDASRAKRRDDD</sequence>
<dbReference type="GeneID" id="87958702"/>
<accession>A0ABZ1D6Z7</accession>
<feature type="region of interest" description="Disordered" evidence="8">
    <location>
        <begin position="80"/>
        <end position="103"/>
    </location>
</feature>
<feature type="transmembrane region" description="Helical" evidence="9">
    <location>
        <begin position="1061"/>
        <end position="1083"/>
    </location>
</feature>
<keyword evidence="13" id="KW-1185">Reference proteome</keyword>
<reference evidence="12 13" key="1">
    <citation type="submission" date="2024-01" db="EMBL/GenBank/DDBJ databases">
        <title>Comparative genomics of Cryptococcus and Kwoniella reveals pathogenesis evolution and contrasting modes of karyotype evolution via chromosome fusion or intercentromeric recombination.</title>
        <authorList>
            <person name="Coelho M.A."/>
            <person name="David-Palma M."/>
            <person name="Shea T."/>
            <person name="Bowers K."/>
            <person name="McGinley-Smith S."/>
            <person name="Mohammad A.W."/>
            <person name="Gnirke A."/>
            <person name="Yurkov A.M."/>
            <person name="Nowrousian M."/>
            <person name="Sun S."/>
            <person name="Cuomo C.A."/>
            <person name="Heitman J."/>
        </authorList>
    </citation>
    <scope>NUCLEOTIDE SEQUENCE [LARGE SCALE GENOMIC DNA]</scope>
    <source>
        <strain evidence="12">CBS 11374</strain>
    </source>
</reference>
<feature type="transmembrane region" description="Helical" evidence="9">
    <location>
        <begin position="398"/>
        <end position="419"/>
    </location>
</feature>
<evidence type="ECO:0000256" key="2">
    <source>
        <dbReference type="ARBA" id="ARBA00022448"/>
    </source>
</evidence>
<feature type="transmembrane region" description="Helical" evidence="9">
    <location>
        <begin position="975"/>
        <end position="994"/>
    </location>
</feature>